<dbReference type="EMBL" id="RKRK01000004">
    <property type="protein sequence ID" value="RPF55201.1"/>
    <property type="molecule type" value="Genomic_DNA"/>
</dbReference>
<evidence type="ECO:0000256" key="1">
    <source>
        <dbReference type="ARBA" id="ARBA00001970"/>
    </source>
</evidence>
<comment type="catalytic activity">
    <reaction evidence="11">
        <text>2 nitric oxide + NADPH + 2 O2 = 2 nitrate + NADP(+) + H(+)</text>
        <dbReference type="Rhea" id="RHEA:19465"/>
        <dbReference type="ChEBI" id="CHEBI:15378"/>
        <dbReference type="ChEBI" id="CHEBI:15379"/>
        <dbReference type="ChEBI" id="CHEBI:16480"/>
        <dbReference type="ChEBI" id="CHEBI:17632"/>
        <dbReference type="ChEBI" id="CHEBI:57783"/>
        <dbReference type="ChEBI" id="CHEBI:58349"/>
        <dbReference type="EC" id="1.14.12.17"/>
    </reaction>
</comment>
<evidence type="ECO:0000313" key="16">
    <source>
        <dbReference type="Proteomes" id="UP000277108"/>
    </source>
</evidence>
<dbReference type="SUPFAM" id="SSF63380">
    <property type="entry name" value="Riboflavin synthase domain-like"/>
    <property type="match status" value="1"/>
</dbReference>
<evidence type="ECO:0000256" key="4">
    <source>
        <dbReference type="ARBA" id="ARBA00022617"/>
    </source>
</evidence>
<dbReference type="GO" id="GO:0020037">
    <property type="term" value="F:heme binding"/>
    <property type="evidence" value="ECO:0007669"/>
    <property type="project" value="InterPro"/>
</dbReference>
<dbReference type="InterPro" id="IPR001433">
    <property type="entry name" value="OxRdtase_FAD/NAD-bd"/>
</dbReference>
<evidence type="ECO:0000256" key="11">
    <source>
        <dbReference type="ARBA" id="ARBA00049433"/>
    </source>
</evidence>
<dbReference type="InterPro" id="IPR012292">
    <property type="entry name" value="Globin/Proto"/>
</dbReference>
<dbReference type="Pfam" id="PF00175">
    <property type="entry name" value="NAD_binding_1"/>
    <property type="match status" value="1"/>
</dbReference>
<dbReference type="Gene3D" id="2.40.30.10">
    <property type="entry name" value="Translation factors"/>
    <property type="match status" value="1"/>
</dbReference>
<evidence type="ECO:0000259" key="13">
    <source>
        <dbReference type="PROSITE" id="PS01033"/>
    </source>
</evidence>
<dbReference type="InterPro" id="IPR017938">
    <property type="entry name" value="Riboflavin_synthase-like_b-brl"/>
</dbReference>
<keyword evidence="9" id="KW-0520">NAD</keyword>
<dbReference type="AlphaFoldDB" id="A0A3N5CDL3"/>
<evidence type="ECO:0000256" key="12">
    <source>
        <dbReference type="RuleBase" id="RU000356"/>
    </source>
</evidence>
<dbReference type="Proteomes" id="UP000277108">
    <property type="component" value="Unassembled WGS sequence"/>
</dbReference>
<dbReference type="PRINTS" id="PR00410">
    <property type="entry name" value="PHEHYDRXLASE"/>
</dbReference>
<dbReference type="FunFam" id="1.10.490.10:FF:000003">
    <property type="entry name" value="Flavohemoprotein"/>
    <property type="match status" value="1"/>
</dbReference>
<dbReference type="GO" id="GO:0071500">
    <property type="term" value="P:cellular response to nitrosative stress"/>
    <property type="evidence" value="ECO:0007669"/>
    <property type="project" value="TreeGrafter"/>
</dbReference>
<name>A0A3N5CDL3_9BACL</name>
<comment type="cofactor">
    <cofactor evidence="1">
        <name>heme b</name>
        <dbReference type="ChEBI" id="CHEBI:60344"/>
    </cofactor>
</comment>
<keyword evidence="4 12" id="KW-0349">Heme</keyword>
<dbReference type="GO" id="GO:0008941">
    <property type="term" value="F:nitric oxide dioxygenase NAD(P)H activity"/>
    <property type="evidence" value="ECO:0007669"/>
    <property type="project" value="UniProtKB-EC"/>
</dbReference>
<evidence type="ECO:0000256" key="7">
    <source>
        <dbReference type="ARBA" id="ARBA00022857"/>
    </source>
</evidence>
<dbReference type="RefSeq" id="WP_170152807.1">
    <property type="nucleotide sequence ID" value="NZ_RKRK01000004.1"/>
</dbReference>
<evidence type="ECO:0000256" key="6">
    <source>
        <dbReference type="ARBA" id="ARBA00022723"/>
    </source>
</evidence>
<evidence type="ECO:0000256" key="3">
    <source>
        <dbReference type="ARBA" id="ARBA00012229"/>
    </source>
</evidence>
<keyword evidence="5 12" id="KW-0561">Oxygen transport</keyword>
<dbReference type="InterPro" id="IPR009050">
    <property type="entry name" value="Globin-like_sf"/>
</dbReference>
<organism evidence="15 16">
    <name type="scientific">Abyssicoccus albus</name>
    <dbReference type="NCBI Taxonomy" id="1817405"/>
    <lineage>
        <taxon>Bacteria</taxon>
        <taxon>Bacillati</taxon>
        <taxon>Bacillota</taxon>
        <taxon>Bacilli</taxon>
        <taxon>Bacillales</taxon>
        <taxon>Abyssicoccaceae</taxon>
    </lineage>
</organism>
<keyword evidence="16" id="KW-1185">Reference proteome</keyword>
<evidence type="ECO:0000256" key="10">
    <source>
        <dbReference type="ARBA" id="ARBA00048649"/>
    </source>
</evidence>
<dbReference type="GO" id="GO:0046872">
    <property type="term" value="F:metal ion binding"/>
    <property type="evidence" value="ECO:0007669"/>
    <property type="project" value="UniProtKB-KW"/>
</dbReference>
<dbReference type="SUPFAM" id="SSF46458">
    <property type="entry name" value="Globin-like"/>
    <property type="match status" value="1"/>
</dbReference>
<keyword evidence="7" id="KW-0521">NADP</keyword>
<dbReference type="CDD" id="cd14777">
    <property type="entry name" value="Yhb1-globin-like"/>
    <property type="match status" value="1"/>
</dbReference>
<dbReference type="SUPFAM" id="SSF52343">
    <property type="entry name" value="Ferredoxin reductase-like, C-terminal NADP-linked domain"/>
    <property type="match status" value="1"/>
</dbReference>
<reference evidence="15 16" key="1">
    <citation type="submission" date="2018-11" db="EMBL/GenBank/DDBJ databases">
        <title>Genomic Encyclopedia of Type Strains, Phase IV (KMG-IV): sequencing the most valuable type-strain genomes for metagenomic binning, comparative biology and taxonomic classification.</title>
        <authorList>
            <person name="Goeker M."/>
        </authorList>
    </citation>
    <scope>NUCLEOTIDE SEQUENCE [LARGE SCALE GENOMIC DNA]</scope>
    <source>
        <strain evidence="15 16">DSM 29158</strain>
    </source>
</reference>
<gene>
    <name evidence="15" type="ORF">EDD62_1526</name>
</gene>
<dbReference type="InterPro" id="IPR039261">
    <property type="entry name" value="FNR_nucleotide-bd"/>
</dbReference>
<evidence type="ECO:0000256" key="8">
    <source>
        <dbReference type="ARBA" id="ARBA00023004"/>
    </source>
</evidence>
<feature type="domain" description="FAD-binding FR-type" evidence="14">
    <location>
        <begin position="146"/>
        <end position="254"/>
    </location>
</feature>
<dbReference type="PANTHER" id="PTHR43396">
    <property type="entry name" value="FLAVOHEMOPROTEIN"/>
    <property type="match status" value="1"/>
</dbReference>
<dbReference type="PANTHER" id="PTHR43396:SF3">
    <property type="entry name" value="FLAVOHEMOPROTEIN"/>
    <property type="match status" value="1"/>
</dbReference>
<keyword evidence="15" id="KW-0560">Oxidoreductase</keyword>
<comment type="similarity">
    <text evidence="12">Belongs to the globin family.</text>
</comment>
<evidence type="ECO:0000256" key="2">
    <source>
        <dbReference type="ARBA" id="ARBA00006401"/>
    </source>
</evidence>
<accession>A0A3N5CDL3</accession>
<protein>
    <recommendedName>
        <fullName evidence="3">nitric oxide dioxygenase</fullName>
        <ecNumber evidence="3">1.14.12.17</ecNumber>
    </recommendedName>
</protein>
<dbReference type="PROSITE" id="PS01033">
    <property type="entry name" value="GLOBIN"/>
    <property type="match status" value="1"/>
</dbReference>
<keyword evidence="15" id="KW-0223">Dioxygenase</keyword>
<evidence type="ECO:0000313" key="15">
    <source>
        <dbReference type="EMBL" id="RPF55201.1"/>
    </source>
</evidence>
<dbReference type="PROSITE" id="PS51384">
    <property type="entry name" value="FAD_FR"/>
    <property type="match status" value="1"/>
</dbReference>
<keyword evidence="12" id="KW-0813">Transport</keyword>
<feature type="domain" description="Globin" evidence="13">
    <location>
        <begin position="1"/>
        <end position="137"/>
    </location>
</feature>
<evidence type="ECO:0000256" key="5">
    <source>
        <dbReference type="ARBA" id="ARBA00022621"/>
    </source>
</evidence>
<dbReference type="Pfam" id="PF00042">
    <property type="entry name" value="Globin"/>
    <property type="match status" value="1"/>
</dbReference>
<dbReference type="GO" id="GO:0019825">
    <property type="term" value="F:oxygen binding"/>
    <property type="evidence" value="ECO:0007669"/>
    <property type="project" value="InterPro"/>
</dbReference>
<sequence>MEESKKDIIKATVPVLEQHGETITTVFYQNMFEEHPELLNFFNKTNQKVGRQPNALATTVLAAAKHIDNLDAIVPFVIQIAHKHRALQIMPEHYPIVGKHLIKAIKEVLGEAATPEIIDAWTEYYGVIADIFIKVEKDMYEAADWEAFKPFKVVDKIKQSEDVTEFIVKPVDGEMPNVQAGLYITVNIPSIDGEYDAKRHYSISSIDTTKGIHFAVKKEGQGETTGVVSHYMHDQLNIGDSIELSAPAGDFVLEDIDALEEVLFLSGGVGVTPIISMLEQLVHDEYKGQVNWVQSCYNASQHPFKEKVESLKGEIENFNENIVYSEVDGHLSKEQLAQYVNDTTQVYMCGSPSFMETMLDLLQQLDVDMNRIHFEPLGPKMSVVQL</sequence>
<evidence type="ECO:0000256" key="9">
    <source>
        <dbReference type="ARBA" id="ARBA00023027"/>
    </source>
</evidence>
<comment type="similarity">
    <text evidence="2">In the C-terminal section; belongs to the flavoprotein pyridine nucleotide cytochrome reductase family.</text>
</comment>
<dbReference type="GO" id="GO:0005344">
    <property type="term" value="F:oxygen carrier activity"/>
    <property type="evidence" value="ECO:0007669"/>
    <property type="project" value="UniProtKB-KW"/>
</dbReference>
<comment type="catalytic activity">
    <reaction evidence="10">
        <text>2 nitric oxide + NADH + 2 O2 = 2 nitrate + NAD(+) + H(+)</text>
        <dbReference type="Rhea" id="RHEA:19469"/>
        <dbReference type="ChEBI" id="CHEBI:15378"/>
        <dbReference type="ChEBI" id="CHEBI:15379"/>
        <dbReference type="ChEBI" id="CHEBI:16480"/>
        <dbReference type="ChEBI" id="CHEBI:17632"/>
        <dbReference type="ChEBI" id="CHEBI:57540"/>
        <dbReference type="ChEBI" id="CHEBI:57945"/>
        <dbReference type="EC" id="1.14.12.17"/>
    </reaction>
</comment>
<dbReference type="Gene3D" id="3.40.50.80">
    <property type="entry name" value="Nucleotide-binding domain of ferredoxin-NADP reductase (FNR) module"/>
    <property type="match status" value="1"/>
</dbReference>
<keyword evidence="8" id="KW-0408">Iron</keyword>
<comment type="caution">
    <text evidence="15">The sequence shown here is derived from an EMBL/GenBank/DDBJ whole genome shotgun (WGS) entry which is preliminary data.</text>
</comment>
<dbReference type="Pfam" id="PF00970">
    <property type="entry name" value="FAD_binding_6"/>
    <property type="match status" value="1"/>
</dbReference>
<evidence type="ECO:0000259" key="14">
    <source>
        <dbReference type="PROSITE" id="PS51384"/>
    </source>
</evidence>
<dbReference type="EC" id="1.14.12.17" evidence="3"/>
<dbReference type="InterPro" id="IPR000971">
    <property type="entry name" value="Globin"/>
</dbReference>
<dbReference type="GO" id="GO:0071949">
    <property type="term" value="F:FAD binding"/>
    <property type="evidence" value="ECO:0007669"/>
    <property type="project" value="TreeGrafter"/>
</dbReference>
<proteinExistence type="inferred from homology"/>
<dbReference type="CDD" id="cd06184">
    <property type="entry name" value="flavohem_like_fad_nad_binding"/>
    <property type="match status" value="1"/>
</dbReference>
<keyword evidence="6" id="KW-0479">Metal-binding</keyword>
<dbReference type="InterPro" id="IPR008333">
    <property type="entry name" value="Cbr1-like_FAD-bd_dom"/>
</dbReference>
<dbReference type="GO" id="GO:0046210">
    <property type="term" value="P:nitric oxide catabolic process"/>
    <property type="evidence" value="ECO:0007669"/>
    <property type="project" value="TreeGrafter"/>
</dbReference>
<dbReference type="Gene3D" id="1.10.490.10">
    <property type="entry name" value="Globins"/>
    <property type="match status" value="1"/>
</dbReference>
<dbReference type="InterPro" id="IPR017927">
    <property type="entry name" value="FAD-bd_FR_type"/>
</dbReference>